<dbReference type="GO" id="GO:0140588">
    <property type="term" value="P:chromatin looping"/>
    <property type="evidence" value="ECO:0007669"/>
    <property type="project" value="InterPro"/>
</dbReference>
<dbReference type="GO" id="GO:0003682">
    <property type="term" value="F:chromatin binding"/>
    <property type="evidence" value="ECO:0007669"/>
    <property type="project" value="TreeGrafter"/>
</dbReference>
<dbReference type="GO" id="GO:0071169">
    <property type="term" value="P:establishment of protein localization to chromatin"/>
    <property type="evidence" value="ECO:0007669"/>
    <property type="project" value="TreeGrafter"/>
</dbReference>
<dbReference type="GO" id="GO:0010468">
    <property type="term" value="P:regulation of gene expression"/>
    <property type="evidence" value="ECO:0007669"/>
    <property type="project" value="InterPro"/>
</dbReference>
<keyword evidence="10" id="KW-1185">Reference proteome</keyword>
<dbReference type="PANTHER" id="PTHR21704:SF18">
    <property type="entry name" value="NIPPED-B-LIKE PROTEIN"/>
    <property type="match status" value="1"/>
</dbReference>
<feature type="coiled-coil region" evidence="7">
    <location>
        <begin position="706"/>
        <end position="733"/>
    </location>
</feature>
<organism evidence="9 10">
    <name type="scientific">Didymella rabiei</name>
    <name type="common">Chickpea ascochyta blight fungus</name>
    <name type="synonym">Mycosphaerella rabiei</name>
    <dbReference type="NCBI Taxonomy" id="5454"/>
    <lineage>
        <taxon>Eukaryota</taxon>
        <taxon>Fungi</taxon>
        <taxon>Dikarya</taxon>
        <taxon>Ascomycota</taxon>
        <taxon>Pezizomycotina</taxon>
        <taxon>Dothideomycetes</taxon>
        <taxon>Pleosporomycetidae</taxon>
        <taxon>Pleosporales</taxon>
        <taxon>Pleosporineae</taxon>
        <taxon>Didymellaceae</taxon>
        <taxon>Ascochyta</taxon>
    </lineage>
</organism>
<feature type="region of interest" description="Disordered" evidence="8">
    <location>
        <begin position="564"/>
        <end position="605"/>
    </location>
</feature>
<gene>
    <name evidence="9" type="ORF">ST47_g4891</name>
</gene>
<dbReference type="OrthoDB" id="418242at2759"/>
<evidence type="ECO:0000256" key="4">
    <source>
        <dbReference type="ARBA" id="ARBA00023242"/>
    </source>
</evidence>
<dbReference type="InterPro" id="IPR024986">
    <property type="entry name" value="Nipped-B_C"/>
</dbReference>
<dbReference type="Pfam" id="PF12765">
    <property type="entry name" value="Cohesin_HEAT"/>
    <property type="match status" value="1"/>
</dbReference>
<evidence type="ECO:0000256" key="5">
    <source>
        <dbReference type="ARBA" id="ARBA00023306"/>
    </source>
</evidence>
<evidence type="ECO:0000256" key="1">
    <source>
        <dbReference type="ARBA" id="ARBA00004123"/>
    </source>
</evidence>
<sequence>MAGHFNDAWHNMQGNGVAYRPPPTVDEAIPYSPFTSIIPFSLDVIPFPTAEPPTPPSTLTQEQQQAAKRAVGILNDEINGQSTAAHLSNTLRQLKGLLDPEKLPEYNFKSVPQLATRSSESPIKYNNGTSSKVTSLLSPFAAMLLNNTEVCFSPSGISANEPPRAVQPSQQATPLPQPRAAPQTHMPGNAVHSQKSSIPYPSSALSSAPNSTPLRLGPAVVIKPATVKKEEYQRIDNIVISTPPSQRNVESNTAILRPHEREIADRKMEDLDFFVTRLSEEKDDLDASGSFARVSTADGEMNILEARAMDRLSDKMANVNNLGHFAELPVDLIMQIQRLLEPSITYTGQLTLFPLDDDWSESIDKAKTALQASKLILTSMIDGCDDYRLRPEDTVGVIIDLIKAIRNECIMPVVQARRSDSLFDSANSSRKGLITILRGCGAVLSRFATLIGKVNLPERGLNVLEDLTVGLLVEQNSDSEKDSVFGIKPFESLRQKAMDVLAQIFARHAEQRPSILNGILSNLEKLPDKKASARQFKSAREVPIMSISALFMRFVQVAAMNRESRANHTTADAAEPVKEDEDGDYESGTAAPQTSKKKGKSSAPHRIAQALARHASNIATTITSNLVDRASNVSKTGDKPFRNLLDLFIEDFCNVLGSPEWPAAAILLSTLLVRMVSMVHGETAAKQSVVDKDMALSTIAKMGCGVIDFKHRLKQLKRALDASQSELSAKLDRLADDALTDNSKESISPMDLYEFDGPYRMVIESLSDYLELQRGQEDPHLESVTGCHVTLWLDAVVQNLTEFSPDSPRPQAVEKLQGHLEAMIMDSRWLDRKYKFQVVSEIQAKLAAGIVTLQALVCQRLPLIVQLMLHYTRDKASSKLRSRGMTGLEQLIERNPRVVDEATVRSLVGSLQDSSPMVREHTLGLVSQCLEHEPSLERFFLSSILRLTTDPSNGPKKKAIKLLKGLYLGPTSKENKLHIAFNLLLPSQDDEKAIAELSRGVLEELWLTPTAPAARSDEHRVKLDRAHRASFMTDVVHMIFSQPVHLEAFEKFFTYALSGAAKGKDSNTRLCKELVADLFDGVISAESTTGAKSSQAQILNALSIFAKVDSTLFTMAQVNDLKLYIQNFEKSTELALVQPVVTIFRYTIPTLPFLQPKFAEDVRVSLMSMNSKLANWAGQGHGPSRDTLTDVAHCLWIVSPMVDTGLDKLFVLMCSVLCQLRPLAALTKEQIPAKRRTLYPLLILLGIFGKICPFHEHTDKFLQAVASYARKMIHLKQGTEQSLGPLIKGSSSVPIMFLDSVRPFTMQAYDMDIREHAMRSLGGICQQYPELFMRAEVEKLIKLVFINQDNDRLKLVVLSAFEAYFTRAERRSETGSAIAVGEGAATGSARLESSYTATATDAATTHVAKQLLRSFRDVALKNNNELAERATNIISSISRAGLEHPKECGAVLVALATSQNPRIAQVAAIEHKRMHEKQESYLEKEYVQAVRMAFDYQRDVFDDPHGMLQSNHTPKLIHLFDALKGGKKATFKKFVDNLSMQLTFNLATLDVSGSMPDAVLFARFCLENLGLVDFTTLDMVASFIDKVEAIVLKDAGPLVAGEIDKEMPKPLANQQPAFVSNNLNEQLQAMAVDQSMGQPLAPAVPTLSQQAPLEVSDPRLRQLTVACMILHMIWETRTFVRRCYNLHKYGNRIPQKEYAKPAQRNNFISGKDLWDRLSSIMSALDSRDTMTKCCYDFSELLNVDREVKVGEDEDGLDAALIDAGYETPTDNGDDARRSASVPTSGRGRKRKNNSTLGNTPKKPKGRLQGGKNKKRSSGTPDIDDDSS</sequence>
<keyword evidence="5 6" id="KW-0131">Cell cycle</keyword>
<feature type="region of interest" description="Disordered" evidence="8">
    <location>
        <begin position="1764"/>
        <end position="1827"/>
    </location>
</feature>
<feature type="region of interest" description="Disordered" evidence="8">
    <location>
        <begin position="159"/>
        <end position="211"/>
    </location>
</feature>
<dbReference type="Gene3D" id="1.25.10.10">
    <property type="entry name" value="Leucine-rich Repeat Variant"/>
    <property type="match status" value="1"/>
</dbReference>
<protein>
    <recommendedName>
        <fullName evidence="6">Sister chromatid cohesion protein</fullName>
    </recommendedName>
</protein>
<evidence type="ECO:0000256" key="7">
    <source>
        <dbReference type="SAM" id="Coils"/>
    </source>
</evidence>
<comment type="similarity">
    <text evidence="2 6">Belongs to the SCC2/Nipped-B family.</text>
</comment>
<dbReference type="SUPFAM" id="SSF48371">
    <property type="entry name" value="ARM repeat"/>
    <property type="match status" value="1"/>
</dbReference>
<proteinExistence type="inferred from homology"/>
<dbReference type="GO" id="GO:0034087">
    <property type="term" value="P:establishment of mitotic sister chromatid cohesion"/>
    <property type="evidence" value="ECO:0007669"/>
    <property type="project" value="TreeGrafter"/>
</dbReference>
<dbReference type="InterPro" id="IPR033031">
    <property type="entry name" value="Scc2/Nipped-B"/>
</dbReference>
<evidence type="ECO:0000313" key="9">
    <source>
        <dbReference type="EMBL" id="KZM23937.1"/>
    </source>
</evidence>
<evidence type="ECO:0000256" key="6">
    <source>
        <dbReference type="RuleBase" id="RU364107"/>
    </source>
</evidence>
<dbReference type="GO" id="GO:0061775">
    <property type="term" value="F:cohesin loader activity"/>
    <property type="evidence" value="ECO:0007669"/>
    <property type="project" value="InterPro"/>
</dbReference>
<evidence type="ECO:0000256" key="2">
    <source>
        <dbReference type="ARBA" id="ARBA00009252"/>
    </source>
</evidence>
<dbReference type="InterPro" id="IPR026003">
    <property type="entry name" value="Cohesin_HEAT"/>
</dbReference>
<keyword evidence="3 6" id="KW-0677">Repeat</keyword>
<dbReference type="InterPro" id="IPR016024">
    <property type="entry name" value="ARM-type_fold"/>
</dbReference>
<accession>A0A163EUV0</accession>
<dbReference type="GO" id="GO:1990414">
    <property type="term" value="P:replication-born double-strand break repair via sister chromatid exchange"/>
    <property type="evidence" value="ECO:0007669"/>
    <property type="project" value="TreeGrafter"/>
</dbReference>
<feature type="compositionally biased region" description="Low complexity" evidence="8">
    <location>
        <begin position="196"/>
        <end position="211"/>
    </location>
</feature>
<dbReference type="STRING" id="5454.A0A163EUV0"/>
<comment type="caution">
    <text evidence="9">The sequence shown here is derived from an EMBL/GenBank/DDBJ whole genome shotgun (WGS) entry which is preliminary data.</text>
</comment>
<comment type="subcellular location">
    <subcellularLocation>
        <location evidence="1 6">Nucleus</location>
    </subcellularLocation>
</comment>
<dbReference type="InterPro" id="IPR011989">
    <property type="entry name" value="ARM-like"/>
</dbReference>
<reference evidence="9 10" key="1">
    <citation type="journal article" date="2016" name="Sci. Rep.">
        <title>Draft genome sequencing and secretome analysis of fungal phytopathogen Ascochyta rabiei provides insight into the necrotrophic effector repertoire.</title>
        <authorList>
            <person name="Verma S."/>
            <person name="Gazara R.K."/>
            <person name="Nizam S."/>
            <person name="Parween S."/>
            <person name="Chattopadhyay D."/>
            <person name="Verma P.K."/>
        </authorList>
    </citation>
    <scope>NUCLEOTIDE SEQUENCE [LARGE SCALE GENOMIC DNA]</scope>
    <source>
        <strain evidence="9 10">ArDII</strain>
    </source>
</reference>
<evidence type="ECO:0000256" key="8">
    <source>
        <dbReference type="SAM" id="MobiDB-lite"/>
    </source>
</evidence>
<keyword evidence="7" id="KW-0175">Coiled coil</keyword>
<dbReference type="Proteomes" id="UP000076837">
    <property type="component" value="Unassembled WGS sequence"/>
</dbReference>
<keyword evidence="4 6" id="KW-0539">Nucleus</keyword>
<dbReference type="GO" id="GO:0090694">
    <property type="term" value="C:Scc2-Scc4 cohesin loading complex"/>
    <property type="evidence" value="ECO:0007669"/>
    <property type="project" value="TreeGrafter"/>
</dbReference>
<feature type="compositionally biased region" description="Basic residues" evidence="8">
    <location>
        <begin position="1801"/>
        <end position="1816"/>
    </location>
</feature>
<dbReference type="EMBL" id="JYNV01000179">
    <property type="protein sequence ID" value="KZM23937.1"/>
    <property type="molecule type" value="Genomic_DNA"/>
</dbReference>
<dbReference type="Pfam" id="PF12830">
    <property type="entry name" value="Nipped-B_C"/>
    <property type="match status" value="1"/>
</dbReference>
<evidence type="ECO:0000313" key="10">
    <source>
        <dbReference type="Proteomes" id="UP000076837"/>
    </source>
</evidence>
<name>A0A163EUV0_DIDRA</name>
<dbReference type="PANTHER" id="PTHR21704">
    <property type="entry name" value="NIPPED-B-LIKE PROTEIN DELANGIN SCC2-RELATED"/>
    <property type="match status" value="1"/>
</dbReference>
<evidence type="ECO:0000256" key="3">
    <source>
        <dbReference type="ARBA" id="ARBA00022737"/>
    </source>
</evidence>